<keyword evidence="3" id="KW-1185">Reference proteome</keyword>
<dbReference type="OrthoDB" id="10010954at2759"/>
<dbReference type="EMBL" id="FUEG01000008">
    <property type="protein sequence ID" value="SJL07820.1"/>
    <property type="molecule type" value="Genomic_DNA"/>
</dbReference>
<dbReference type="Proteomes" id="UP000219338">
    <property type="component" value="Unassembled WGS sequence"/>
</dbReference>
<accession>A0A284RGE4</accession>
<keyword evidence="1" id="KW-0732">Signal</keyword>
<sequence>MRSSSIGYLLATLSLRAAAWQSLETYIAAVNKFGLDFVNPAPIVEQGNASTLSDNVVGRIDITTKYLYGLFLEGASANTTQLIGTPITTVPQALVVEQPIVFVSFITNLLFSTVNLTLPLQIDVILRFDDENMLVTSYDATLRRWSEFWDYYIPLLVPKAAEELMAANTTGVDYGNSTDIIVHRAAADICTVAQTYCLGENQQYESYDQCVHFVTKETGFCRYVHKNMVKYRPDIHCPHVGPTGGDYCIPRNYTDIVLNPPFNESLIAYTASQ</sequence>
<reference evidence="3" key="1">
    <citation type="journal article" date="2017" name="Nat. Ecol. Evol.">
        <title>Genome expansion and lineage-specific genetic innovations in the forest pathogenic fungi Armillaria.</title>
        <authorList>
            <person name="Sipos G."/>
            <person name="Prasanna A.N."/>
            <person name="Walter M.C."/>
            <person name="O'Connor E."/>
            <person name="Balint B."/>
            <person name="Krizsan K."/>
            <person name="Kiss B."/>
            <person name="Hess J."/>
            <person name="Varga T."/>
            <person name="Slot J."/>
            <person name="Riley R."/>
            <person name="Boka B."/>
            <person name="Rigling D."/>
            <person name="Barry K."/>
            <person name="Lee J."/>
            <person name="Mihaltcheva S."/>
            <person name="LaButti K."/>
            <person name="Lipzen A."/>
            <person name="Waldron R."/>
            <person name="Moloney N.M."/>
            <person name="Sperisen C."/>
            <person name="Kredics L."/>
            <person name="Vagvoelgyi C."/>
            <person name="Patrignani A."/>
            <person name="Fitzpatrick D."/>
            <person name="Nagy I."/>
            <person name="Doyle S."/>
            <person name="Anderson J.B."/>
            <person name="Grigoriev I.V."/>
            <person name="Gueldener U."/>
            <person name="Muensterkoetter M."/>
            <person name="Nagy L.G."/>
        </authorList>
    </citation>
    <scope>NUCLEOTIDE SEQUENCE [LARGE SCALE GENOMIC DNA]</scope>
    <source>
        <strain evidence="3">C18/9</strain>
    </source>
</reference>
<dbReference type="AlphaFoldDB" id="A0A284RGE4"/>
<organism evidence="2 3">
    <name type="scientific">Armillaria ostoyae</name>
    <name type="common">Armillaria root rot fungus</name>
    <dbReference type="NCBI Taxonomy" id="47428"/>
    <lineage>
        <taxon>Eukaryota</taxon>
        <taxon>Fungi</taxon>
        <taxon>Dikarya</taxon>
        <taxon>Basidiomycota</taxon>
        <taxon>Agaricomycotina</taxon>
        <taxon>Agaricomycetes</taxon>
        <taxon>Agaricomycetidae</taxon>
        <taxon>Agaricales</taxon>
        <taxon>Marasmiineae</taxon>
        <taxon>Physalacriaceae</taxon>
        <taxon>Armillaria</taxon>
    </lineage>
</organism>
<feature type="chain" id="PRO_5013103282" evidence="1">
    <location>
        <begin position="20"/>
        <end position="273"/>
    </location>
</feature>
<proteinExistence type="predicted"/>
<name>A0A284RGE4_ARMOS</name>
<feature type="signal peptide" evidence="1">
    <location>
        <begin position="1"/>
        <end position="19"/>
    </location>
</feature>
<evidence type="ECO:0000313" key="3">
    <source>
        <dbReference type="Proteomes" id="UP000219338"/>
    </source>
</evidence>
<evidence type="ECO:0000256" key="1">
    <source>
        <dbReference type="SAM" id="SignalP"/>
    </source>
</evidence>
<protein>
    <submittedName>
        <fullName evidence="2">Uncharacterized protein</fullName>
    </submittedName>
</protein>
<evidence type="ECO:0000313" key="2">
    <source>
        <dbReference type="EMBL" id="SJL07820.1"/>
    </source>
</evidence>
<gene>
    <name evidence="2" type="ORF">ARMOST_11172</name>
</gene>
<dbReference type="OMA" id="QYESYDQ"/>